<keyword evidence="6" id="KW-1185">Reference proteome</keyword>
<dbReference type="SUPFAM" id="SSF109854">
    <property type="entry name" value="DinB/YfiT-like putative metalloenzymes"/>
    <property type="match status" value="1"/>
</dbReference>
<evidence type="ECO:0000256" key="3">
    <source>
        <dbReference type="PIRSR" id="PIRSR607837-1"/>
    </source>
</evidence>
<protein>
    <submittedName>
        <fullName evidence="5">Damage-inducible protein DinB</fullName>
    </submittedName>
</protein>
<feature type="binding site" evidence="3">
    <location>
        <position position="66"/>
    </location>
    <ligand>
        <name>a divalent metal cation</name>
        <dbReference type="ChEBI" id="CHEBI:60240"/>
    </ligand>
</feature>
<feature type="chain" id="PRO_5020401210" evidence="4">
    <location>
        <begin position="19"/>
        <end position="173"/>
    </location>
</feature>
<reference evidence="5 6" key="1">
    <citation type="submission" date="2019-04" db="EMBL/GenBank/DDBJ databases">
        <title>Draft genome sequence of Robertkochia marina CC-AMO-30D.</title>
        <authorList>
            <person name="Hameed A."/>
            <person name="Lin S.-Y."/>
            <person name="Shahina M."/>
            <person name="Lai W.-A."/>
            <person name="Young C.-C."/>
        </authorList>
    </citation>
    <scope>NUCLEOTIDE SEQUENCE [LARGE SCALE GENOMIC DNA]</scope>
    <source>
        <strain evidence="5 6">CC-AMO-30D</strain>
    </source>
</reference>
<feature type="signal peptide" evidence="4">
    <location>
        <begin position="1"/>
        <end position="18"/>
    </location>
</feature>
<evidence type="ECO:0000256" key="2">
    <source>
        <dbReference type="ARBA" id="ARBA00022723"/>
    </source>
</evidence>
<feature type="binding site" evidence="3">
    <location>
        <position position="148"/>
    </location>
    <ligand>
        <name>a divalent metal cation</name>
        <dbReference type="ChEBI" id="CHEBI:60240"/>
    </ligand>
</feature>
<dbReference type="Proteomes" id="UP000305939">
    <property type="component" value="Unassembled WGS sequence"/>
</dbReference>
<dbReference type="Pfam" id="PF05163">
    <property type="entry name" value="DinB"/>
    <property type="match status" value="1"/>
</dbReference>
<evidence type="ECO:0000256" key="4">
    <source>
        <dbReference type="SAM" id="SignalP"/>
    </source>
</evidence>
<sequence length="173" mass="19370">MKIKFLIFLLLGGLYANAQTQAIDALMADLERSKNLTLAYVEAMPEDQFNYKPNDSVKSYSEQVLHMTQATIGLASNASGAERLYADQNLEKDASLHNKADVSRLIGKAYDFAMTQLKTLNESNADEITKMGNFESSRIGWIRKAEEHNVHHRGALAIYLRSLNIAPPGYQLF</sequence>
<proteinExistence type="inferred from homology"/>
<comment type="similarity">
    <text evidence="1">Belongs to the DinB family.</text>
</comment>
<dbReference type="OrthoDB" id="119432at2"/>
<organism evidence="5 6">
    <name type="scientific">Robertkochia marina</name>
    <dbReference type="NCBI Taxonomy" id="1227945"/>
    <lineage>
        <taxon>Bacteria</taxon>
        <taxon>Pseudomonadati</taxon>
        <taxon>Bacteroidota</taxon>
        <taxon>Flavobacteriia</taxon>
        <taxon>Flavobacteriales</taxon>
        <taxon>Flavobacteriaceae</taxon>
        <taxon>Robertkochia</taxon>
    </lineage>
</organism>
<evidence type="ECO:0000256" key="1">
    <source>
        <dbReference type="ARBA" id="ARBA00008635"/>
    </source>
</evidence>
<comment type="caution">
    <text evidence="5">The sequence shown here is derived from an EMBL/GenBank/DDBJ whole genome shotgun (WGS) entry which is preliminary data.</text>
</comment>
<gene>
    <name evidence="5" type="ORF">E7Z59_08420</name>
</gene>
<evidence type="ECO:0000313" key="5">
    <source>
        <dbReference type="EMBL" id="THD67671.1"/>
    </source>
</evidence>
<dbReference type="Gene3D" id="1.20.120.450">
    <property type="entry name" value="dinb family like domain"/>
    <property type="match status" value="1"/>
</dbReference>
<dbReference type="InterPro" id="IPR007837">
    <property type="entry name" value="DinB"/>
</dbReference>
<keyword evidence="4" id="KW-0732">Signal</keyword>
<name>A0A4S3M015_9FLAO</name>
<keyword evidence="2 3" id="KW-0479">Metal-binding</keyword>
<dbReference type="InterPro" id="IPR034660">
    <property type="entry name" value="DinB/YfiT-like"/>
</dbReference>
<accession>A0A4S3M015</accession>
<evidence type="ECO:0000313" key="6">
    <source>
        <dbReference type="Proteomes" id="UP000305939"/>
    </source>
</evidence>
<dbReference type="GO" id="GO:0046872">
    <property type="term" value="F:metal ion binding"/>
    <property type="evidence" value="ECO:0007669"/>
    <property type="project" value="UniProtKB-KW"/>
</dbReference>
<dbReference type="AlphaFoldDB" id="A0A4S3M015"/>
<dbReference type="EMBL" id="SSMC01000002">
    <property type="protein sequence ID" value="THD67671.1"/>
    <property type="molecule type" value="Genomic_DNA"/>
</dbReference>
<dbReference type="RefSeq" id="WP_136335876.1">
    <property type="nucleotide sequence ID" value="NZ_QXMP01000008.1"/>
</dbReference>
<feature type="binding site" evidence="3">
    <location>
        <position position="152"/>
    </location>
    <ligand>
        <name>a divalent metal cation</name>
        <dbReference type="ChEBI" id="CHEBI:60240"/>
    </ligand>
</feature>